<protein>
    <submittedName>
        <fullName evidence="2">3-beta hydroxysteroid dehydrogenase/isomerase</fullName>
    </submittedName>
</protein>
<accession>A0A158BG14</accession>
<keyword evidence="3" id="KW-1185">Reference proteome</keyword>
<dbReference type="RefSeq" id="WP_087046582.1">
    <property type="nucleotide sequence ID" value="NZ_FCOB02000014.1"/>
</dbReference>
<evidence type="ECO:0000259" key="1">
    <source>
        <dbReference type="Pfam" id="PF01370"/>
    </source>
</evidence>
<dbReference type="Gene3D" id="3.40.50.720">
    <property type="entry name" value="NAD(P)-binding Rossmann-like Domain"/>
    <property type="match status" value="1"/>
</dbReference>
<proteinExistence type="predicted"/>
<dbReference type="GO" id="GO:0004029">
    <property type="term" value="F:aldehyde dehydrogenase (NAD+) activity"/>
    <property type="evidence" value="ECO:0007669"/>
    <property type="project" value="TreeGrafter"/>
</dbReference>
<dbReference type="GO" id="GO:0016853">
    <property type="term" value="F:isomerase activity"/>
    <property type="evidence" value="ECO:0007669"/>
    <property type="project" value="UniProtKB-KW"/>
</dbReference>
<dbReference type="OrthoDB" id="9787292at2"/>
<gene>
    <name evidence="2" type="ORF">AWB83_03209</name>
</gene>
<name>A0A158BG14_9BURK</name>
<dbReference type="Proteomes" id="UP000054978">
    <property type="component" value="Unassembled WGS sequence"/>
</dbReference>
<dbReference type="InterPro" id="IPR051783">
    <property type="entry name" value="NAD(P)-dependent_oxidoreduct"/>
</dbReference>
<sequence>MHVFVTGGTGHAGSHIIPHLVAAGHEVTALARTDDSAAAVSALGAKARRGDLSDLDGLKAAAAESDGVIHVGYRADLLQAGGITALGDSELSIVLAFGEALAGTGKPLVVAGSIGAPTNVGREAPIVAPVSLGRPATEDDPALPSRPLDAGTLRARNVVETAVVGLAEQGVRSSVVRIPLIAHSTADRVGFLQILIGLAKEKGVIGYPGDGENRWPAVHIRDLASLFRLALEKGPAGKTWHAVADEGIRFREIAEAIAARLGLPAVSIPADELMVPGYFGFLSALVMGDFPASSAITRKALGWEPAQPGLLEDMDNGHYFPAG</sequence>
<dbReference type="PANTHER" id="PTHR48079">
    <property type="entry name" value="PROTEIN YEEZ"/>
    <property type="match status" value="1"/>
</dbReference>
<dbReference type="STRING" id="1777144.AWB83_03209"/>
<dbReference type="InterPro" id="IPR036291">
    <property type="entry name" value="NAD(P)-bd_dom_sf"/>
</dbReference>
<dbReference type="GO" id="GO:0005737">
    <property type="term" value="C:cytoplasm"/>
    <property type="evidence" value="ECO:0007669"/>
    <property type="project" value="TreeGrafter"/>
</dbReference>
<dbReference type="PANTHER" id="PTHR48079:SF6">
    <property type="entry name" value="NAD(P)-BINDING DOMAIN-CONTAINING PROTEIN-RELATED"/>
    <property type="match status" value="1"/>
</dbReference>
<evidence type="ECO:0000313" key="3">
    <source>
        <dbReference type="Proteomes" id="UP000054978"/>
    </source>
</evidence>
<feature type="domain" description="NAD-dependent epimerase/dehydratase" evidence="1">
    <location>
        <begin position="3"/>
        <end position="240"/>
    </location>
</feature>
<dbReference type="CDD" id="cd05262">
    <property type="entry name" value="SDR_a7"/>
    <property type="match status" value="1"/>
</dbReference>
<dbReference type="EMBL" id="FCOB02000014">
    <property type="protein sequence ID" value="SAK69002.1"/>
    <property type="molecule type" value="Genomic_DNA"/>
</dbReference>
<dbReference type="SUPFAM" id="SSF51735">
    <property type="entry name" value="NAD(P)-binding Rossmann-fold domains"/>
    <property type="match status" value="1"/>
</dbReference>
<dbReference type="InterPro" id="IPR001509">
    <property type="entry name" value="Epimerase_deHydtase"/>
</dbReference>
<evidence type="ECO:0000313" key="2">
    <source>
        <dbReference type="EMBL" id="SAK69002.1"/>
    </source>
</evidence>
<dbReference type="Pfam" id="PF01370">
    <property type="entry name" value="Epimerase"/>
    <property type="match status" value="1"/>
</dbReference>
<comment type="caution">
    <text evidence="2">The sequence shown here is derived from an EMBL/GenBank/DDBJ whole genome shotgun (WGS) entry which is preliminary data.</text>
</comment>
<organism evidence="2 3">
    <name type="scientific">Caballeronia ptereochthonis</name>
    <dbReference type="NCBI Taxonomy" id="1777144"/>
    <lineage>
        <taxon>Bacteria</taxon>
        <taxon>Pseudomonadati</taxon>
        <taxon>Pseudomonadota</taxon>
        <taxon>Betaproteobacteria</taxon>
        <taxon>Burkholderiales</taxon>
        <taxon>Burkholderiaceae</taxon>
        <taxon>Caballeronia</taxon>
    </lineage>
</organism>
<reference evidence="2" key="1">
    <citation type="submission" date="2016-01" db="EMBL/GenBank/DDBJ databases">
        <authorList>
            <person name="Peeters C."/>
        </authorList>
    </citation>
    <scope>NUCLEOTIDE SEQUENCE [LARGE SCALE GENOMIC DNA]</scope>
    <source>
        <strain evidence="2">LMG 29326</strain>
    </source>
</reference>
<dbReference type="AlphaFoldDB" id="A0A158BG14"/>